<dbReference type="Proteomes" id="UP000186955">
    <property type="component" value="Unassembled WGS sequence"/>
</dbReference>
<evidence type="ECO:0000313" key="2">
    <source>
        <dbReference type="Proteomes" id="UP000186955"/>
    </source>
</evidence>
<dbReference type="EMBL" id="MNBE01000228">
    <property type="protein sequence ID" value="OKP12225.1"/>
    <property type="molecule type" value="Genomic_DNA"/>
</dbReference>
<sequence length="153" mass="17230">MEEDMAEVAMVEDGVVHPVEGMVDMGALEEDGEGAVLSLQTVATGMIFCTTIHDNINLKIGKFDFSIIPDCEYSYYRTDKVEISHHKSIYLLHTLPMASRIVNKESERPFRVPDLEFNRVIRLDLLSLFHAVGPGRIVSFKDDLVGFEVIRDA</sequence>
<dbReference type="AlphaFoldDB" id="A0A1Q5UIA9"/>
<organism evidence="1 2">
    <name type="scientific">Penicillium subrubescens</name>
    <dbReference type="NCBI Taxonomy" id="1316194"/>
    <lineage>
        <taxon>Eukaryota</taxon>
        <taxon>Fungi</taxon>
        <taxon>Dikarya</taxon>
        <taxon>Ascomycota</taxon>
        <taxon>Pezizomycotina</taxon>
        <taxon>Eurotiomycetes</taxon>
        <taxon>Eurotiomycetidae</taxon>
        <taxon>Eurotiales</taxon>
        <taxon>Aspergillaceae</taxon>
        <taxon>Penicillium</taxon>
    </lineage>
</organism>
<protein>
    <submittedName>
        <fullName evidence="1">Uncharacterized protein</fullName>
    </submittedName>
</protein>
<evidence type="ECO:0000313" key="1">
    <source>
        <dbReference type="EMBL" id="OKP12225.1"/>
    </source>
</evidence>
<reference evidence="1 2" key="1">
    <citation type="submission" date="2016-10" db="EMBL/GenBank/DDBJ databases">
        <title>Genome sequence of the ascomycete fungus Penicillium subrubescens.</title>
        <authorList>
            <person name="De Vries R.P."/>
            <person name="Peng M."/>
            <person name="Dilokpimol A."/>
            <person name="Hilden K."/>
            <person name="Makela M.R."/>
            <person name="Grigoriev I."/>
            <person name="Riley R."/>
            <person name="Granchi Z."/>
        </authorList>
    </citation>
    <scope>NUCLEOTIDE SEQUENCE [LARGE SCALE GENOMIC DNA]</scope>
    <source>
        <strain evidence="1 2">CBS 132785</strain>
    </source>
</reference>
<proteinExistence type="predicted"/>
<keyword evidence="2" id="KW-1185">Reference proteome</keyword>
<comment type="caution">
    <text evidence="1">The sequence shown here is derived from an EMBL/GenBank/DDBJ whole genome shotgun (WGS) entry which is preliminary data.</text>
</comment>
<name>A0A1Q5UIA9_9EURO</name>
<gene>
    <name evidence="1" type="ORF">PENSUB_1961</name>
</gene>
<accession>A0A1Q5UIA9</accession>